<evidence type="ECO:0000256" key="3">
    <source>
        <dbReference type="ARBA" id="ARBA00023163"/>
    </source>
</evidence>
<accession>A0A5E7B350</accession>
<evidence type="ECO:0000256" key="1">
    <source>
        <dbReference type="ARBA" id="ARBA00023015"/>
    </source>
</evidence>
<dbReference type="Gene3D" id="1.10.10.10">
    <property type="entry name" value="Winged helix-like DNA-binding domain superfamily/Winged helix DNA-binding domain"/>
    <property type="match status" value="1"/>
</dbReference>
<dbReference type="InterPro" id="IPR008920">
    <property type="entry name" value="TF_FadR/GntR_C"/>
</dbReference>
<dbReference type="OrthoDB" id="5243844at2"/>
<dbReference type="InterPro" id="IPR011711">
    <property type="entry name" value="GntR_C"/>
</dbReference>
<gene>
    <name evidence="5" type="ORF">PS712_01287</name>
</gene>
<dbReference type="Pfam" id="PF07729">
    <property type="entry name" value="FCD"/>
    <property type="match status" value="1"/>
</dbReference>
<dbReference type="InterPro" id="IPR036390">
    <property type="entry name" value="WH_DNA-bd_sf"/>
</dbReference>
<dbReference type="GO" id="GO:0003700">
    <property type="term" value="F:DNA-binding transcription factor activity"/>
    <property type="evidence" value="ECO:0007669"/>
    <property type="project" value="InterPro"/>
</dbReference>
<evidence type="ECO:0000313" key="6">
    <source>
        <dbReference type="Proteomes" id="UP000326018"/>
    </source>
</evidence>
<proteinExistence type="predicted"/>
<dbReference type="SUPFAM" id="SSF48008">
    <property type="entry name" value="GntR ligand-binding domain-like"/>
    <property type="match status" value="1"/>
</dbReference>
<dbReference type="AlphaFoldDB" id="A0A5E7B350"/>
<evidence type="ECO:0000259" key="4">
    <source>
        <dbReference type="SMART" id="SM00895"/>
    </source>
</evidence>
<dbReference type="SUPFAM" id="SSF46785">
    <property type="entry name" value="Winged helix' DNA-binding domain"/>
    <property type="match status" value="1"/>
</dbReference>
<dbReference type="InterPro" id="IPR036388">
    <property type="entry name" value="WH-like_DNA-bd_sf"/>
</dbReference>
<dbReference type="InterPro" id="IPR000524">
    <property type="entry name" value="Tscrpt_reg_HTH_GntR"/>
</dbReference>
<dbReference type="EMBL" id="CABVIB010000005">
    <property type="protein sequence ID" value="VVN83337.1"/>
    <property type="molecule type" value="Genomic_DNA"/>
</dbReference>
<dbReference type="Proteomes" id="UP000326018">
    <property type="component" value="Unassembled WGS sequence"/>
</dbReference>
<sequence>MNSLALVQYSRETPAALPFCRARHDKSLVDDLYPRVFDAILEQRISASSRFTEESLGQMFSASRSHVRRVLTRLSHEQIVILRPNHRPQIAAPAPEQTRQILHARRLTETTLIQLACQQPRPAAVKALRALIDNYRQKQARGQHGAAIRLSGEFHLQLADMAGNAPLAHFLGSLVPMTSLAIAQCEQQTACDHIEHAHAAIVEAVERADVNAAVRLVTQHLADLEQRLLGSTA</sequence>
<organism evidence="5 6">
    <name type="scientific">Pseudomonas fluorescens</name>
    <dbReference type="NCBI Taxonomy" id="294"/>
    <lineage>
        <taxon>Bacteria</taxon>
        <taxon>Pseudomonadati</taxon>
        <taxon>Pseudomonadota</taxon>
        <taxon>Gammaproteobacteria</taxon>
        <taxon>Pseudomonadales</taxon>
        <taxon>Pseudomonadaceae</taxon>
        <taxon>Pseudomonas</taxon>
    </lineage>
</organism>
<keyword evidence="2" id="KW-0238">DNA-binding</keyword>
<dbReference type="Pfam" id="PF00392">
    <property type="entry name" value="GntR"/>
    <property type="match status" value="1"/>
</dbReference>
<evidence type="ECO:0000313" key="5">
    <source>
        <dbReference type="EMBL" id="VVN83337.1"/>
    </source>
</evidence>
<reference evidence="5 6" key="1">
    <citation type="submission" date="2019-09" db="EMBL/GenBank/DDBJ databases">
        <authorList>
            <person name="Chandra G."/>
            <person name="Truman W A."/>
        </authorList>
    </citation>
    <scope>NUCLEOTIDE SEQUENCE [LARGE SCALE GENOMIC DNA]</scope>
    <source>
        <strain evidence="5">PS712</strain>
    </source>
</reference>
<dbReference type="GO" id="GO:0003677">
    <property type="term" value="F:DNA binding"/>
    <property type="evidence" value="ECO:0007669"/>
    <property type="project" value="UniProtKB-KW"/>
</dbReference>
<name>A0A5E7B350_PSEFL</name>
<dbReference type="RefSeq" id="WP_150701518.1">
    <property type="nucleotide sequence ID" value="NZ_CABVIB010000005.1"/>
</dbReference>
<keyword evidence="3" id="KW-0804">Transcription</keyword>
<protein>
    <recommendedName>
        <fullName evidence="4">GntR C-terminal domain-containing protein</fullName>
    </recommendedName>
</protein>
<dbReference type="Gene3D" id="1.20.120.530">
    <property type="entry name" value="GntR ligand-binding domain-like"/>
    <property type="match status" value="1"/>
</dbReference>
<dbReference type="SMART" id="SM00895">
    <property type="entry name" value="FCD"/>
    <property type="match status" value="1"/>
</dbReference>
<dbReference type="PANTHER" id="PTHR43537:SF53">
    <property type="entry name" value="HTH-TYPE TRANSCRIPTIONAL REPRESSOR NANR"/>
    <property type="match status" value="1"/>
</dbReference>
<feature type="domain" description="GntR C-terminal" evidence="4">
    <location>
        <begin position="100"/>
        <end position="223"/>
    </location>
</feature>
<keyword evidence="1" id="KW-0805">Transcription regulation</keyword>
<dbReference type="PANTHER" id="PTHR43537">
    <property type="entry name" value="TRANSCRIPTIONAL REGULATOR, GNTR FAMILY"/>
    <property type="match status" value="1"/>
</dbReference>
<evidence type="ECO:0000256" key="2">
    <source>
        <dbReference type="ARBA" id="ARBA00023125"/>
    </source>
</evidence>